<dbReference type="KEGG" id="pbh:AAW51_0108"/>
<evidence type="ECO:0000256" key="1">
    <source>
        <dbReference type="ARBA" id="ARBA00004496"/>
    </source>
</evidence>
<dbReference type="InterPro" id="IPR053925">
    <property type="entry name" value="RecX_HTH_3rd"/>
</dbReference>
<comment type="function">
    <text evidence="5">Modulates RecA activity.</text>
</comment>
<dbReference type="AlphaFoldDB" id="A0A0G3BBT3"/>
<dbReference type="PANTHER" id="PTHR33602:SF1">
    <property type="entry name" value="REGULATORY PROTEIN RECX FAMILY PROTEIN"/>
    <property type="match status" value="1"/>
</dbReference>
<keyword evidence="10" id="KW-1185">Reference proteome</keyword>
<sequence length="150" mass="17062">MGFGKLSLKGRALKYLAAREHSRRELERKLAPHEEEPGQLQAVLDQLETQGLLSQARFVESVMHRKSARFGTARLRQELHGHGLDTELVAEALERARGTEYERAQAVWQRKFGLVATEPAERARQMRFLAGRGFSAEVIRRVVRGTDDDL</sequence>
<dbReference type="EMBL" id="CP011371">
    <property type="protein sequence ID" value="AKJ26799.1"/>
    <property type="molecule type" value="Genomic_DNA"/>
</dbReference>
<keyword evidence="4 5" id="KW-0963">Cytoplasm</keyword>
<organism evidence="9 10">
    <name type="scientific">Caldimonas brevitalea</name>
    <dbReference type="NCBI Taxonomy" id="413882"/>
    <lineage>
        <taxon>Bacteria</taxon>
        <taxon>Pseudomonadati</taxon>
        <taxon>Pseudomonadota</taxon>
        <taxon>Betaproteobacteria</taxon>
        <taxon>Burkholderiales</taxon>
        <taxon>Sphaerotilaceae</taxon>
        <taxon>Caldimonas</taxon>
    </lineage>
</organism>
<evidence type="ECO:0000259" key="7">
    <source>
        <dbReference type="Pfam" id="PF21981"/>
    </source>
</evidence>
<proteinExistence type="inferred from homology"/>
<feature type="domain" description="RecX second three-helical" evidence="6">
    <location>
        <begin position="56"/>
        <end position="93"/>
    </location>
</feature>
<dbReference type="InterPro" id="IPR053926">
    <property type="entry name" value="RecX_HTH_1st"/>
</dbReference>
<dbReference type="PANTHER" id="PTHR33602">
    <property type="entry name" value="REGULATORY PROTEIN RECX FAMILY PROTEIN"/>
    <property type="match status" value="1"/>
</dbReference>
<evidence type="ECO:0000256" key="2">
    <source>
        <dbReference type="ARBA" id="ARBA00009695"/>
    </source>
</evidence>
<evidence type="ECO:0000256" key="3">
    <source>
        <dbReference type="ARBA" id="ARBA00018111"/>
    </source>
</evidence>
<comment type="similarity">
    <text evidence="2 5">Belongs to the RecX family.</text>
</comment>
<dbReference type="PATRIC" id="fig|413882.6.peg.110"/>
<dbReference type="RefSeq" id="WP_047193059.1">
    <property type="nucleotide sequence ID" value="NZ_CP011371.1"/>
</dbReference>
<feature type="domain" description="RecX third three-helical" evidence="7">
    <location>
        <begin position="100"/>
        <end position="143"/>
    </location>
</feature>
<name>A0A0G3BBT3_9BURK</name>
<accession>A0A0G3BBT3</accession>
<dbReference type="Pfam" id="PF21981">
    <property type="entry name" value="RecX_HTH3"/>
    <property type="match status" value="1"/>
</dbReference>
<dbReference type="Gene3D" id="1.10.10.10">
    <property type="entry name" value="Winged helix-like DNA-binding domain superfamily/Winged helix DNA-binding domain"/>
    <property type="match status" value="3"/>
</dbReference>
<gene>
    <name evidence="5 9" type="primary">recX</name>
    <name evidence="9" type="ORF">AAW51_0108</name>
</gene>
<dbReference type="OrthoDB" id="5295441at2"/>
<dbReference type="Pfam" id="PF21982">
    <property type="entry name" value="RecX_HTH1"/>
    <property type="match status" value="1"/>
</dbReference>
<dbReference type="STRING" id="413882.AAW51_0108"/>
<dbReference type="GO" id="GO:0006282">
    <property type="term" value="P:regulation of DNA repair"/>
    <property type="evidence" value="ECO:0007669"/>
    <property type="project" value="UniProtKB-UniRule"/>
</dbReference>
<dbReference type="InterPro" id="IPR036388">
    <property type="entry name" value="WH-like_DNA-bd_sf"/>
</dbReference>
<evidence type="ECO:0000313" key="9">
    <source>
        <dbReference type="EMBL" id="AKJ26799.1"/>
    </source>
</evidence>
<dbReference type="Proteomes" id="UP000035352">
    <property type="component" value="Chromosome"/>
</dbReference>
<dbReference type="Pfam" id="PF02631">
    <property type="entry name" value="RecX_HTH2"/>
    <property type="match status" value="1"/>
</dbReference>
<comment type="subcellular location">
    <subcellularLocation>
        <location evidence="1 5">Cytoplasm</location>
    </subcellularLocation>
</comment>
<evidence type="ECO:0000259" key="6">
    <source>
        <dbReference type="Pfam" id="PF02631"/>
    </source>
</evidence>
<evidence type="ECO:0000313" key="10">
    <source>
        <dbReference type="Proteomes" id="UP000035352"/>
    </source>
</evidence>
<dbReference type="InterPro" id="IPR053924">
    <property type="entry name" value="RecX_HTH_2nd"/>
</dbReference>
<reference evidence="9 10" key="1">
    <citation type="submission" date="2015-05" db="EMBL/GenBank/DDBJ databases">
        <authorList>
            <person name="Tang B."/>
            <person name="Yu Y."/>
        </authorList>
    </citation>
    <scope>NUCLEOTIDE SEQUENCE [LARGE SCALE GENOMIC DNA]</scope>
    <source>
        <strain evidence="9 10">DSM 7029</strain>
    </source>
</reference>
<dbReference type="InterPro" id="IPR003783">
    <property type="entry name" value="Regulatory_RecX"/>
</dbReference>
<dbReference type="HAMAP" id="MF_01114">
    <property type="entry name" value="RecX"/>
    <property type="match status" value="1"/>
</dbReference>
<feature type="domain" description="RecX first three-helical" evidence="8">
    <location>
        <begin position="10"/>
        <end position="47"/>
    </location>
</feature>
<dbReference type="NCBIfam" id="NF001055">
    <property type="entry name" value="PRK00117.2-5"/>
    <property type="match status" value="1"/>
</dbReference>
<dbReference type="GO" id="GO:0005737">
    <property type="term" value="C:cytoplasm"/>
    <property type="evidence" value="ECO:0007669"/>
    <property type="project" value="UniProtKB-SubCell"/>
</dbReference>
<protein>
    <recommendedName>
        <fullName evidence="3 5">Regulatory protein RecX</fullName>
    </recommendedName>
</protein>
<evidence type="ECO:0000256" key="5">
    <source>
        <dbReference type="HAMAP-Rule" id="MF_01114"/>
    </source>
</evidence>
<evidence type="ECO:0000259" key="8">
    <source>
        <dbReference type="Pfam" id="PF21982"/>
    </source>
</evidence>
<evidence type="ECO:0000256" key="4">
    <source>
        <dbReference type="ARBA" id="ARBA00022490"/>
    </source>
</evidence>